<dbReference type="InterPro" id="IPR001387">
    <property type="entry name" value="Cro/C1-type_HTH"/>
</dbReference>
<dbReference type="GO" id="GO:0003700">
    <property type="term" value="F:DNA-binding transcription factor activity"/>
    <property type="evidence" value="ECO:0007669"/>
    <property type="project" value="TreeGrafter"/>
</dbReference>
<dbReference type="InterPro" id="IPR013096">
    <property type="entry name" value="Cupin_2"/>
</dbReference>
<dbReference type="PROSITE" id="PS50943">
    <property type="entry name" value="HTH_CROC1"/>
    <property type="match status" value="1"/>
</dbReference>
<evidence type="ECO:0000313" key="4">
    <source>
        <dbReference type="Proteomes" id="UP000264036"/>
    </source>
</evidence>
<dbReference type="PANTHER" id="PTHR46797:SF11">
    <property type="entry name" value="HTH-TYPE TRANSCRIPTIONAL REGULATOR PUUR"/>
    <property type="match status" value="1"/>
</dbReference>
<protein>
    <submittedName>
        <fullName evidence="3">XRE family transcriptional regulator</fullName>
    </submittedName>
</protein>
<dbReference type="InterPro" id="IPR010982">
    <property type="entry name" value="Lambda_DNA-bd_dom_sf"/>
</dbReference>
<dbReference type="AlphaFoldDB" id="A0A356LLV9"/>
<dbReference type="PANTHER" id="PTHR46797">
    <property type="entry name" value="HTH-TYPE TRANSCRIPTIONAL REGULATOR"/>
    <property type="match status" value="1"/>
</dbReference>
<evidence type="ECO:0000256" key="1">
    <source>
        <dbReference type="ARBA" id="ARBA00023125"/>
    </source>
</evidence>
<dbReference type="InterPro" id="IPR014710">
    <property type="entry name" value="RmlC-like_jellyroll"/>
</dbReference>
<comment type="caution">
    <text evidence="3">The sequence shown here is derived from an EMBL/GenBank/DDBJ whole genome shotgun (WGS) entry which is preliminary data.</text>
</comment>
<dbReference type="CDD" id="cd00093">
    <property type="entry name" value="HTH_XRE"/>
    <property type="match status" value="1"/>
</dbReference>
<dbReference type="SMART" id="SM00530">
    <property type="entry name" value="HTH_XRE"/>
    <property type="match status" value="1"/>
</dbReference>
<proteinExistence type="predicted"/>
<dbReference type="Gene3D" id="1.10.260.40">
    <property type="entry name" value="lambda repressor-like DNA-binding domains"/>
    <property type="match status" value="1"/>
</dbReference>
<keyword evidence="1" id="KW-0238">DNA-binding</keyword>
<dbReference type="SUPFAM" id="SSF51182">
    <property type="entry name" value="RmlC-like cupins"/>
    <property type="match status" value="1"/>
</dbReference>
<dbReference type="GO" id="GO:0005829">
    <property type="term" value="C:cytosol"/>
    <property type="evidence" value="ECO:0007669"/>
    <property type="project" value="TreeGrafter"/>
</dbReference>
<organism evidence="3 4">
    <name type="scientific">Advenella kashmirensis</name>
    <dbReference type="NCBI Taxonomy" id="310575"/>
    <lineage>
        <taxon>Bacteria</taxon>
        <taxon>Pseudomonadati</taxon>
        <taxon>Pseudomonadota</taxon>
        <taxon>Betaproteobacteria</taxon>
        <taxon>Burkholderiales</taxon>
        <taxon>Alcaligenaceae</taxon>
    </lineage>
</organism>
<sequence>MPKIGTHIKQLRLRRRLSVRDLAKRSGIAHATISLIERDKTSPSVDTLAAILDSLGTTLDSFFTSGHTTRPVSPFYRHDDFVEIGDKNKLSYRMIGVNHPNRSILMLYEVYEVGADSGLALSHEAQEAGVVVQGEVEVTVGDQTQILGAGDGYYFDSNEPHTFRNAGKTKAIIISAVTPPSY</sequence>
<gene>
    <name evidence="3" type="ORF">DD666_20920</name>
</gene>
<dbReference type="Pfam" id="PF01381">
    <property type="entry name" value="HTH_3"/>
    <property type="match status" value="1"/>
</dbReference>
<dbReference type="InterPro" id="IPR050807">
    <property type="entry name" value="TransReg_Diox_bact_type"/>
</dbReference>
<dbReference type="EMBL" id="DOEK01000046">
    <property type="protein sequence ID" value="HBP31859.1"/>
    <property type="molecule type" value="Genomic_DNA"/>
</dbReference>
<evidence type="ECO:0000259" key="2">
    <source>
        <dbReference type="PROSITE" id="PS50943"/>
    </source>
</evidence>
<feature type="domain" description="HTH cro/C1-type" evidence="2">
    <location>
        <begin position="8"/>
        <end position="62"/>
    </location>
</feature>
<dbReference type="CDD" id="cd02209">
    <property type="entry name" value="cupin_XRE_C"/>
    <property type="match status" value="1"/>
</dbReference>
<dbReference type="Pfam" id="PF07883">
    <property type="entry name" value="Cupin_2"/>
    <property type="match status" value="1"/>
</dbReference>
<accession>A0A356LLV9</accession>
<dbReference type="SUPFAM" id="SSF47413">
    <property type="entry name" value="lambda repressor-like DNA-binding domains"/>
    <property type="match status" value="1"/>
</dbReference>
<evidence type="ECO:0000313" key="3">
    <source>
        <dbReference type="EMBL" id="HBP31859.1"/>
    </source>
</evidence>
<name>A0A356LLV9_9BURK</name>
<reference evidence="3 4" key="1">
    <citation type="journal article" date="2018" name="Nat. Biotechnol.">
        <title>A standardized bacterial taxonomy based on genome phylogeny substantially revises the tree of life.</title>
        <authorList>
            <person name="Parks D.H."/>
            <person name="Chuvochina M."/>
            <person name="Waite D.W."/>
            <person name="Rinke C."/>
            <person name="Skarshewski A."/>
            <person name="Chaumeil P.A."/>
            <person name="Hugenholtz P."/>
        </authorList>
    </citation>
    <scope>NUCLEOTIDE SEQUENCE [LARGE SCALE GENOMIC DNA]</scope>
    <source>
        <strain evidence="3">UBA10707</strain>
    </source>
</reference>
<dbReference type="GO" id="GO:0003677">
    <property type="term" value="F:DNA binding"/>
    <property type="evidence" value="ECO:0007669"/>
    <property type="project" value="UniProtKB-KW"/>
</dbReference>
<dbReference type="InterPro" id="IPR011051">
    <property type="entry name" value="RmlC_Cupin_sf"/>
</dbReference>
<dbReference type="Gene3D" id="2.60.120.10">
    <property type="entry name" value="Jelly Rolls"/>
    <property type="match status" value="1"/>
</dbReference>
<dbReference type="Proteomes" id="UP000264036">
    <property type="component" value="Unassembled WGS sequence"/>
</dbReference>